<sequence>MFKKLLHLLQKDVLLMRRSKVWTGFEVAIPLILIAFPAAVMIYAKSQAPEDAKSSGPSIDMMLSTESFHPTVSSTCQDPSYGVQTVNNVENYWNYSPMRWDNTTNSLDLAKNPARKLFIKDVRACKKIVYIVEDKYKTTMVLPAIGRRSYNFRSYNYYMNKIMFGLSQRANNTSSIIENFDIKLYSITNFEESGFGQNFGLLFAVCMLMPVISVARALVVEKSSVKPYLTTIGLPLWMFYLEHFLFGVIKNTFLITLLSTLYIFSMDNCPTYVLAGIFMYTCHCVSFSILCTSILPFGKRIVEGMVIIWITLIIAMHLSLEFEFDWLFWVPLLNPNYSLKLFVDATFLASGPNGTPTSALFSSKKKTLQSAAVYFGIMISCTVVMLVAAIFMEKLYTFVGHAIFKRFWRILGFSKGKRSKIEERGDGVEDRSTILQCKETVEGRGSAIADIELSGLVKVYQNGEKAVNGLSLRAIRGQVSILLGHNGCGKSTTFGMITGMHQATEGKVMIGGIDANANRAEARELIGYCPQYNPIYDELTVWEHLRLVNALKGRSGGSDFKMDAESLLKQIELTDKRNTLAKNLSGGMKRKLCVCMAMIGGSRVILLDEPTAGMDPSARIDVQNMLALVKADRTILLTTHYMDEAEKLGDWIFVMSHGKMAASGSKHYLKQKYGGGMLLTLVFKSVHDPMRPRKSYETAYDVCKTVCSTALVKDERGQMIEISILETEKSRLPTLLKILESVMEEDYNNPEFQALEPDIQEKCRTLELATIGVSMSSLEQVFIKIGDECDDIMNGTGVDKKTERQEKFSTLVQYKIQQPKQGFSKLMMVVWALLQKRAYYLYRNPVQITLQIILPLLTLWLFAVPFLRLEPKPPKLSDIESFDPSQYPHSTVLLQLENENDDRLANYLNSFSNFEVVKVGYNDHYGYLVKKYSQVFKTLGFIVKVNKKGDSKFYKISQGDKNAAILMNIIASAMYLRDPSVTKLPHVTSRVIWMNDPKIKYEGLASFFLFENIFFLLVLAGIFIQSTVYLIEEKICKFAHQQYLTGLSTIAYWGVVFLWDFLLFTFFLLYTIGFLISFGVLQGHIHEIVVIFYGLLFYFAPLVYLTSALINTPTRGNFLLYMFCCIPWLAYSIVSELHNFPPIQKYSDEIEYGFRIFNPSIGFLAGLMKIAALNYPKSGLDKHFEHLTNLWTYEGIFFELMFLFFGGIFLTILLGCATLKPFRRACFRGTRRRSQPRERKRYKGIESCKAVKEEEQLVQEVDKNETVLVIDGLVKDFGKFRAVNDLSISVGHEECFGMLGANGAGKTTTFDIITGLTMPTGGSATIDGHDITETIHIGYCPQFDAMLQQISCRQTLRIMAKLQGYPNVKEVVELVLDCVGMSDFGYKLVKNCSGGQKRKISVGIALMSRATCIILDEPTAGIDPRARREIWDIIHEMREQAKCSIVLTSHSMEECEALCTRIGILRKGEMIALGTSQSLKSQYGNTYMMTLILNSLEDLESVCVIVSEEMPDAVLKTPESSLTTSIVWELPKSKSDKWSEKYNQVEVLAKKANAKDYMLTQASLEDTFIRLITTEEEEEASA</sequence>
<feature type="domain" description="ABC transporter" evidence="8">
    <location>
        <begin position="451"/>
        <end position="682"/>
    </location>
</feature>
<accession>Q9XW49</accession>
<dbReference type="GO" id="GO:0005524">
    <property type="term" value="F:ATP binding"/>
    <property type="evidence" value="ECO:0007669"/>
    <property type="project" value="UniProtKB-KW"/>
</dbReference>
<feature type="transmembrane region" description="Helical" evidence="7">
    <location>
        <begin position="199"/>
        <end position="219"/>
    </location>
</feature>
<dbReference type="HOGENOM" id="CLU_000604_19_1_1"/>
<dbReference type="PROSITE" id="PS50893">
    <property type="entry name" value="ABC_TRANSPORTER_2"/>
    <property type="match status" value="2"/>
</dbReference>
<dbReference type="PhylomeDB" id="Q9XW49"/>
<evidence type="ECO:0000256" key="7">
    <source>
        <dbReference type="SAM" id="Phobius"/>
    </source>
</evidence>
<feature type="transmembrane region" description="Helical" evidence="7">
    <location>
        <begin position="1004"/>
        <end position="1031"/>
    </location>
</feature>
<dbReference type="FunFam" id="3.40.50.300:FF:000933">
    <property type="entry name" value="ABC transporter A family member 7"/>
    <property type="match status" value="1"/>
</dbReference>
<keyword evidence="5 7" id="KW-1133">Transmembrane helix</keyword>
<evidence type="ECO:0000259" key="8">
    <source>
        <dbReference type="PROSITE" id="PS50893"/>
    </source>
</evidence>
<evidence type="ECO:0000313" key="9">
    <source>
        <dbReference type="EMBL" id="CAA22142.2"/>
    </source>
</evidence>
<dbReference type="STRING" id="6239.Y53C10A.9.1"/>
<keyword evidence="6 7" id="KW-0472">Membrane</keyword>
<dbReference type="AlphaFoldDB" id="Q9XW49"/>
<dbReference type="FunCoup" id="Q9XW49">
    <property type="interactions" value="22"/>
</dbReference>
<feature type="transmembrane region" description="Helical" evidence="7">
    <location>
        <begin position="1156"/>
        <end position="1176"/>
    </location>
</feature>
<evidence type="ECO:0000313" key="10">
    <source>
        <dbReference type="Proteomes" id="UP000001940"/>
    </source>
</evidence>
<dbReference type="SMART" id="SM00382">
    <property type="entry name" value="AAA"/>
    <property type="match status" value="2"/>
</dbReference>
<dbReference type="InterPro" id="IPR027417">
    <property type="entry name" value="P-loop_NTPase"/>
</dbReference>
<feature type="transmembrane region" description="Helical" evidence="7">
    <location>
        <begin position="21"/>
        <end position="44"/>
    </location>
</feature>
<dbReference type="GO" id="GO:0016887">
    <property type="term" value="F:ATP hydrolysis activity"/>
    <property type="evidence" value="ECO:0007669"/>
    <property type="project" value="InterPro"/>
</dbReference>
<evidence type="ECO:0000256" key="3">
    <source>
        <dbReference type="ARBA" id="ARBA00022741"/>
    </source>
</evidence>
<keyword evidence="10" id="KW-1185">Reference proteome</keyword>
<dbReference type="CTD" id="173081"/>
<dbReference type="PANTHER" id="PTHR19229">
    <property type="entry name" value="ATP-BINDING CASSETTE TRANSPORTER SUBFAMILY A ABCA"/>
    <property type="match status" value="1"/>
</dbReference>
<dbReference type="GO" id="GO:0016020">
    <property type="term" value="C:membrane"/>
    <property type="evidence" value="ECO:0007669"/>
    <property type="project" value="UniProtKB-SubCell"/>
</dbReference>
<evidence type="ECO:0000256" key="2">
    <source>
        <dbReference type="ARBA" id="ARBA00022692"/>
    </source>
</evidence>
<dbReference type="PaxDb" id="6239-Y53C10A.9"/>
<dbReference type="InParanoid" id="Q9XW49"/>
<dbReference type="Pfam" id="PF00005">
    <property type="entry name" value="ABC_tran"/>
    <property type="match status" value="2"/>
</dbReference>
<dbReference type="PANTHER" id="PTHR19229:SF151">
    <property type="entry name" value="ABC TRANSPORTER DOMAIN-CONTAINING PROTEIN"/>
    <property type="match status" value="1"/>
</dbReference>
<dbReference type="eggNOG" id="KOG0059">
    <property type="taxonomic scope" value="Eukaryota"/>
</dbReference>
<keyword evidence="2 7" id="KW-0812">Transmembrane</keyword>
<evidence type="ECO:0000313" key="11">
    <source>
        <dbReference type="WormBase" id="Y53C10A.9"/>
    </source>
</evidence>
<keyword evidence="3" id="KW-0547">Nucleotide-binding</keyword>
<evidence type="ECO:0000256" key="6">
    <source>
        <dbReference type="ARBA" id="ARBA00023136"/>
    </source>
</evidence>
<dbReference type="GO" id="GO:0042626">
    <property type="term" value="F:ATPase-coupled transmembrane transporter activity"/>
    <property type="evidence" value="ECO:0000318"/>
    <property type="project" value="GO_Central"/>
</dbReference>
<feature type="transmembrane region" description="Helical" evidence="7">
    <location>
        <begin position="307"/>
        <end position="329"/>
    </location>
</feature>
<evidence type="ECO:0000256" key="4">
    <source>
        <dbReference type="ARBA" id="ARBA00022840"/>
    </source>
</evidence>
<dbReference type="InterPro" id="IPR003439">
    <property type="entry name" value="ABC_transporter-like_ATP-bd"/>
</dbReference>
<dbReference type="InterPro" id="IPR026082">
    <property type="entry name" value="ABCA"/>
</dbReference>
<feature type="transmembrane region" description="Helical" evidence="7">
    <location>
        <begin position="271"/>
        <end position="295"/>
    </location>
</feature>
<evidence type="ECO:0000256" key="5">
    <source>
        <dbReference type="ARBA" id="ARBA00022989"/>
    </source>
</evidence>
<dbReference type="InterPro" id="IPR017871">
    <property type="entry name" value="ABC_transporter-like_CS"/>
</dbReference>
<dbReference type="Proteomes" id="UP000001940">
    <property type="component" value="Chromosome I"/>
</dbReference>
<protein>
    <submittedName>
        <fullName evidence="9">ABC transporter domain-containing protein</fullName>
    </submittedName>
</protein>
<dbReference type="InterPro" id="IPR013525">
    <property type="entry name" value="ABC2_TM"/>
</dbReference>
<comment type="subcellular location">
    <subcellularLocation>
        <location evidence="1">Membrane</location>
        <topology evidence="1">Multi-pass membrane protein</topology>
    </subcellularLocation>
</comment>
<feature type="transmembrane region" description="Helical" evidence="7">
    <location>
        <begin position="1051"/>
        <end position="1076"/>
    </location>
</feature>
<feature type="transmembrane region" description="Helical" evidence="7">
    <location>
        <begin position="1118"/>
        <end position="1135"/>
    </location>
</feature>
<dbReference type="FunFam" id="3.40.50.300:FF:001598">
    <property type="entry name" value="ABC transporter ced-7"/>
    <property type="match status" value="1"/>
</dbReference>
<dbReference type="Gene3D" id="3.40.50.300">
    <property type="entry name" value="P-loop containing nucleotide triphosphate hydrolases"/>
    <property type="match status" value="2"/>
</dbReference>
<dbReference type="InterPro" id="IPR003593">
    <property type="entry name" value="AAA+_ATPase"/>
</dbReference>
<dbReference type="SMR" id="Q9XW49"/>
<dbReference type="GeneID" id="173081"/>
<dbReference type="SUPFAM" id="SSF52540">
    <property type="entry name" value="P-loop containing nucleoside triphosphate hydrolases"/>
    <property type="match status" value="2"/>
</dbReference>
<dbReference type="CDD" id="cd03263">
    <property type="entry name" value="ABC_subfamily_A"/>
    <property type="match status" value="2"/>
</dbReference>
<dbReference type="PROSITE" id="PS00211">
    <property type="entry name" value="ABC_TRANSPORTER_1"/>
    <property type="match status" value="2"/>
</dbReference>
<feature type="domain" description="ABC transporter" evidence="8">
    <location>
        <begin position="1268"/>
        <end position="1492"/>
    </location>
</feature>
<feature type="transmembrane region" description="Helical" evidence="7">
    <location>
        <begin position="1196"/>
        <end position="1219"/>
    </location>
</feature>
<feature type="transmembrane region" description="Helical" evidence="7">
    <location>
        <begin position="240"/>
        <end position="265"/>
    </location>
</feature>
<keyword evidence="4" id="KW-0067">ATP-binding</keyword>
<dbReference type="Pfam" id="PF12698">
    <property type="entry name" value="ABC2_membrane_3"/>
    <property type="match status" value="1"/>
</dbReference>
<dbReference type="KEGG" id="cel:CELE_Y53C10A.9"/>
<dbReference type="OrthoDB" id="10255969at2759"/>
<dbReference type="GO" id="GO:0140359">
    <property type="term" value="F:ABC-type transporter activity"/>
    <property type="evidence" value="ECO:0007669"/>
    <property type="project" value="InterPro"/>
</dbReference>
<dbReference type="EMBL" id="BX284601">
    <property type="protein sequence ID" value="CAA22142.2"/>
    <property type="molecule type" value="Genomic_DNA"/>
</dbReference>
<reference evidence="9 10" key="1">
    <citation type="journal article" date="1998" name="Science">
        <title>Genome sequence of the nematode C. elegans: a platform for investigating biology.</title>
        <authorList>
            <consortium name="The C. elegans sequencing consortium"/>
            <person name="Sulson J.E."/>
            <person name="Waterston R."/>
        </authorList>
    </citation>
    <scope>NUCLEOTIDE SEQUENCE [LARGE SCALE GENOMIC DNA]</scope>
    <source>
        <strain evidence="9 10">Bristol N2</strain>
    </source>
</reference>
<dbReference type="PIR" id="T27121">
    <property type="entry name" value="T27121"/>
</dbReference>
<feature type="transmembrane region" description="Helical" evidence="7">
    <location>
        <begin position="371"/>
        <end position="391"/>
    </location>
</feature>
<proteinExistence type="predicted"/>
<dbReference type="RefSeq" id="NP_001364572.1">
    <property type="nucleotide sequence ID" value="NM_001377649.1"/>
</dbReference>
<feature type="transmembrane region" description="Helical" evidence="7">
    <location>
        <begin position="1088"/>
        <end position="1106"/>
    </location>
</feature>
<dbReference type="AGR" id="WB:WBGene00000023"/>
<evidence type="ECO:0000256" key="1">
    <source>
        <dbReference type="ARBA" id="ARBA00004141"/>
    </source>
</evidence>
<name>Q9XW49_CAEEL</name>
<dbReference type="Bgee" id="WBGene00000023">
    <property type="expression patterns" value="Expressed in adult organism and 1 other cell type or tissue"/>
</dbReference>
<organism evidence="9 10">
    <name type="scientific">Caenorhabditis elegans</name>
    <dbReference type="NCBI Taxonomy" id="6239"/>
    <lineage>
        <taxon>Eukaryota</taxon>
        <taxon>Metazoa</taxon>
        <taxon>Ecdysozoa</taxon>
        <taxon>Nematoda</taxon>
        <taxon>Chromadorea</taxon>
        <taxon>Rhabditida</taxon>
        <taxon>Rhabditina</taxon>
        <taxon>Rhabditomorpha</taxon>
        <taxon>Rhabditoidea</taxon>
        <taxon>Rhabditidae</taxon>
        <taxon>Peloderinae</taxon>
        <taxon>Caenorhabditis</taxon>
    </lineage>
</organism>
<gene>
    <name evidence="9 11" type="primary">abt-5</name>
    <name evidence="9" type="ORF">CELE_Y53C10A.9</name>
    <name evidence="11" type="ORF">Y53C10A.9</name>
</gene>
<dbReference type="WormBase" id="Y53C10A.9">
    <property type="protein sequence ID" value="CE54016"/>
    <property type="gene ID" value="WBGene00000023"/>
    <property type="gene designation" value="abt-5"/>
</dbReference>
<dbReference type="GO" id="GO:0005319">
    <property type="term" value="F:lipid transporter activity"/>
    <property type="evidence" value="ECO:0000318"/>
    <property type="project" value="GO_Central"/>
</dbReference>
<dbReference type="UCSC" id="Y53C10A.9">
    <property type="organism name" value="c. elegans"/>
</dbReference>
<dbReference type="GO" id="GO:0006869">
    <property type="term" value="P:lipid transport"/>
    <property type="evidence" value="ECO:0000318"/>
    <property type="project" value="GO_Central"/>
</dbReference>